<feature type="domain" description="Low molecular weight protein antigen 6 PH" evidence="2">
    <location>
        <begin position="64"/>
        <end position="97"/>
    </location>
</feature>
<name>A0ABX1A302_9ACTN</name>
<dbReference type="EMBL" id="JAATEJ010000045">
    <property type="protein sequence ID" value="NJP48299.1"/>
    <property type="molecule type" value="Genomic_DNA"/>
</dbReference>
<feature type="transmembrane region" description="Helical" evidence="1">
    <location>
        <begin position="17"/>
        <end position="36"/>
    </location>
</feature>
<evidence type="ECO:0000313" key="4">
    <source>
        <dbReference type="Proteomes" id="UP000734511"/>
    </source>
</evidence>
<dbReference type="InterPro" id="IPR019692">
    <property type="entry name" value="CFP-6_PH"/>
</dbReference>
<organism evidence="3 4">
    <name type="scientific">Actinacidiphila epipremni</name>
    <dbReference type="NCBI Taxonomy" id="2053013"/>
    <lineage>
        <taxon>Bacteria</taxon>
        <taxon>Bacillati</taxon>
        <taxon>Actinomycetota</taxon>
        <taxon>Actinomycetes</taxon>
        <taxon>Kitasatosporales</taxon>
        <taxon>Streptomycetaceae</taxon>
        <taxon>Actinacidiphila</taxon>
    </lineage>
</organism>
<evidence type="ECO:0000256" key="1">
    <source>
        <dbReference type="SAM" id="Phobius"/>
    </source>
</evidence>
<evidence type="ECO:0000259" key="2">
    <source>
        <dbReference type="Pfam" id="PF10756"/>
    </source>
</evidence>
<dbReference type="RefSeq" id="WP_167987124.1">
    <property type="nucleotide sequence ID" value="NZ_JAATEJ010000045.1"/>
</dbReference>
<gene>
    <name evidence="3" type="ORF">HCN08_33590</name>
</gene>
<dbReference type="Proteomes" id="UP000734511">
    <property type="component" value="Unassembled WGS sequence"/>
</dbReference>
<feature type="transmembrane region" description="Helical" evidence="1">
    <location>
        <begin position="42"/>
        <end position="58"/>
    </location>
</feature>
<dbReference type="Pfam" id="PF10756">
    <property type="entry name" value="bPH_6"/>
    <property type="match status" value="1"/>
</dbReference>
<keyword evidence="1" id="KW-1133">Transmembrane helix</keyword>
<protein>
    <submittedName>
        <fullName evidence="3">PH domain-containing protein</fullName>
    </submittedName>
</protein>
<keyword evidence="1" id="KW-0472">Membrane</keyword>
<reference evidence="3 4" key="1">
    <citation type="submission" date="2020-03" db="EMBL/GenBank/DDBJ databases">
        <title>WGS of actinomycetes isolated from Thailand.</title>
        <authorList>
            <person name="Thawai C."/>
        </authorList>
    </citation>
    <scope>NUCLEOTIDE SEQUENCE [LARGE SCALE GENOMIC DNA]</scope>
    <source>
        <strain evidence="3 4">PRB2-1</strain>
    </source>
</reference>
<accession>A0ABX1A302</accession>
<sequence>MVTTVRLSPLVEEHSRALGVDVVFFVVLYGVLVLGVRTEPRGLGALGVLAVVVVFHWLQMRFLVRLRFDDEGITVVRVPRRRRVAWSQVAGLVYTERGSGLPNSGSVYQLRLVLRGQEPPLGRFLTQVQRQELARGPVLMALPSLDGDGERRSDHLRRRVLRELAAHGFPAPEPRAWEFRTPLFSARALTAAVAMDVRGARAVAVRHGVDVTVEQRALLDRTLPGLAAEHGGAEAALREPDFTSFFFEGPGKAERAAAFLDAARAAVPARWRVSEGTLPAAGPDQPT</sequence>
<keyword evidence="4" id="KW-1185">Reference proteome</keyword>
<proteinExistence type="predicted"/>
<comment type="caution">
    <text evidence="3">The sequence shown here is derived from an EMBL/GenBank/DDBJ whole genome shotgun (WGS) entry which is preliminary data.</text>
</comment>
<keyword evidence="1" id="KW-0812">Transmembrane</keyword>
<evidence type="ECO:0000313" key="3">
    <source>
        <dbReference type="EMBL" id="NJP48299.1"/>
    </source>
</evidence>